<evidence type="ECO:0000313" key="2">
    <source>
        <dbReference type="Proteomes" id="UP001241110"/>
    </source>
</evidence>
<gene>
    <name evidence="1" type="ORF">QNI16_32950</name>
</gene>
<sequence length="133" mass="15092">MIYQIPVNNSVTKGFESTALKDVRLVAFKSLKEIQKNTRLAFKVVVYTYKSTHEANNTFQVLRTSLPSQSDLLFSKDWNLVVIKDNYLYKLNGGCLYSQQAWNELKTMFLKNALALKTNTGITNSFEIPCGGL</sequence>
<name>A0AAE3QTU0_9BACT</name>
<dbReference type="RefSeq" id="WP_313987781.1">
    <property type="nucleotide sequence ID" value="NZ_JASJOS010000019.1"/>
</dbReference>
<organism evidence="1 2">
    <name type="scientific">Xanthocytophaga flava</name>
    <dbReference type="NCBI Taxonomy" id="3048013"/>
    <lineage>
        <taxon>Bacteria</taxon>
        <taxon>Pseudomonadati</taxon>
        <taxon>Bacteroidota</taxon>
        <taxon>Cytophagia</taxon>
        <taxon>Cytophagales</taxon>
        <taxon>Rhodocytophagaceae</taxon>
        <taxon>Xanthocytophaga</taxon>
    </lineage>
</organism>
<dbReference type="Proteomes" id="UP001241110">
    <property type="component" value="Unassembled WGS sequence"/>
</dbReference>
<protein>
    <submittedName>
        <fullName evidence="1">Uncharacterized protein</fullName>
    </submittedName>
</protein>
<evidence type="ECO:0000313" key="1">
    <source>
        <dbReference type="EMBL" id="MDJ1485347.1"/>
    </source>
</evidence>
<proteinExistence type="predicted"/>
<comment type="caution">
    <text evidence="1">The sequence shown here is derived from an EMBL/GenBank/DDBJ whole genome shotgun (WGS) entry which is preliminary data.</text>
</comment>
<dbReference type="AlphaFoldDB" id="A0AAE3QTU0"/>
<accession>A0AAE3QTU0</accession>
<dbReference type="EMBL" id="JASJOS010000019">
    <property type="protein sequence ID" value="MDJ1485347.1"/>
    <property type="molecule type" value="Genomic_DNA"/>
</dbReference>
<reference evidence="1" key="1">
    <citation type="submission" date="2023-05" db="EMBL/GenBank/DDBJ databases">
        <authorList>
            <person name="Zhang X."/>
        </authorList>
    </citation>
    <scope>NUCLEOTIDE SEQUENCE</scope>
    <source>
        <strain evidence="1">YF14B1</strain>
    </source>
</reference>